<dbReference type="Ensembl" id="ENSPLAT00000006213.1">
    <property type="protein sequence ID" value="ENSPLAP00000006471.1"/>
    <property type="gene ID" value="ENSPLAG00000008603.1"/>
</dbReference>
<dbReference type="SUPFAM" id="SSF56219">
    <property type="entry name" value="DNase I-like"/>
    <property type="match status" value="1"/>
</dbReference>
<keyword evidence="3" id="KW-1185">Reference proteome</keyword>
<evidence type="ECO:0000256" key="1">
    <source>
        <dbReference type="SAM" id="Phobius"/>
    </source>
</evidence>
<keyword evidence="1" id="KW-0472">Membrane</keyword>
<sequence>NKVGYFKRKRDVTEMERENQGKFIIIDFFYNNISCRLINIHAPNIGTHRKRFFLGLRQWIVTNCIIIGDFKRTLTKSDISNNCTFSEDYSRNTLFDIITQNSLVDIWRLFHPGKKQFTRKQVILGKLKQSRLDLLKPSVFLMPCFLPLCLVYIQFFNKGLHQDQLPFKSTPLPQRIIFCTDIFIDSDNHYYLLEIKDQNGNLRKKCNHKATTT</sequence>
<dbReference type="STRING" id="48699.ENSPLAP00000006471"/>
<keyword evidence="1" id="KW-0812">Transmembrane</keyword>
<reference evidence="2" key="1">
    <citation type="submission" date="2025-08" db="UniProtKB">
        <authorList>
            <consortium name="Ensembl"/>
        </authorList>
    </citation>
    <scope>IDENTIFICATION</scope>
</reference>
<organism evidence="2 3">
    <name type="scientific">Poecilia latipinna</name>
    <name type="common">sailfin molly</name>
    <dbReference type="NCBI Taxonomy" id="48699"/>
    <lineage>
        <taxon>Eukaryota</taxon>
        <taxon>Metazoa</taxon>
        <taxon>Chordata</taxon>
        <taxon>Craniata</taxon>
        <taxon>Vertebrata</taxon>
        <taxon>Euteleostomi</taxon>
        <taxon>Actinopterygii</taxon>
        <taxon>Neopterygii</taxon>
        <taxon>Teleostei</taxon>
        <taxon>Neoteleostei</taxon>
        <taxon>Acanthomorphata</taxon>
        <taxon>Ovalentaria</taxon>
        <taxon>Atherinomorphae</taxon>
        <taxon>Cyprinodontiformes</taxon>
        <taxon>Poeciliidae</taxon>
        <taxon>Poeciliinae</taxon>
        <taxon>Poecilia</taxon>
    </lineage>
</organism>
<dbReference type="InterPro" id="IPR036691">
    <property type="entry name" value="Endo/exonu/phosph_ase_sf"/>
</dbReference>
<reference evidence="2" key="2">
    <citation type="submission" date="2025-09" db="UniProtKB">
        <authorList>
            <consortium name="Ensembl"/>
        </authorList>
    </citation>
    <scope>IDENTIFICATION</scope>
</reference>
<accession>A0A3B3U1J4</accession>
<name>A0A3B3U1J4_9TELE</name>
<keyword evidence="1" id="KW-1133">Transmembrane helix</keyword>
<proteinExistence type="predicted"/>
<protein>
    <submittedName>
        <fullName evidence="2">Uncharacterized protein</fullName>
    </submittedName>
</protein>
<dbReference type="Proteomes" id="UP000261500">
    <property type="component" value="Unplaced"/>
</dbReference>
<evidence type="ECO:0000313" key="3">
    <source>
        <dbReference type="Proteomes" id="UP000261500"/>
    </source>
</evidence>
<feature type="transmembrane region" description="Helical" evidence="1">
    <location>
        <begin position="134"/>
        <end position="155"/>
    </location>
</feature>
<dbReference type="Gene3D" id="3.60.10.10">
    <property type="entry name" value="Endonuclease/exonuclease/phosphatase"/>
    <property type="match status" value="1"/>
</dbReference>
<dbReference type="AlphaFoldDB" id="A0A3B3U1J4"/>
<dbReference type="GeneTree" id="ENSGT00940000177187"/>
<evidence type="ECO:0000313" key="2">
    <source>
        <dbReference type="Ensembl" id="ENSPLAP00000006471.1"/>
    </source>
</evidence>